<evidence type="ECO:0000256" key="7">
    <source>
        <dbReference type="ARBA" id="ARBA00047899"/>
    </source>
</evidence>
<dbReference type="GO" id="GO:0005524">
    <property type="term" value="F:ATP binding"/>
    <property type="evidence" value="ECO:0007669"/>
    <property type="project" value="UniProtKB-UniRule"/>
</dbReference>
<dbReference type="GO" id="GO:0050684">
    <property type="term" value="P:regulation of mRNA processing"/>
    <property type="evidence" value="ECO:0007669"/>
    <property type="project" value="TreeGrafter"/>
</dbReference>
<dbReference type="EMBL" id="SCEB01003411">
    <property type="protein sequence ID" value="RXM94408.1"/>
    <property type="molecule type" value="Genomic_DNA"/>
</dbReference>
<evidence type="ECO:0000256" key="1">
    <source>
        <dbReference type="ARBA" id="ARBA00012513"/>
    </source>
</evidence>
<keyword evidence="2" id="KW-0723">Serine/threonine-protein kinase</keyword>
<evidence type="ECO:0000256" key="4">
    <source>
        <dbReference type="ARBA" id="ARBA00022741"/>
    </source>
</evidence>
<comment type="catalytic activity">
    <reaction evidence="8">
        <text>L-seryl-[protein] + ATP = O-phospho-L-seryl-[protein] + ADP + H(+)</text>
        <dbReference type="Rhea" id="RHEA:17989"/>
        <dbReference type="Rhea" id="RHEA-COMP:9863"/>
        <dbReference type="Rhea" id="RHEA-COMP:11604"/>
        <dbReference type="ChEBI" id="CHEBI:15378"/>
        <dbReference type="ChEBI" id="CHEBI:29999"/>
        <dbReference type="ChEBI" id="CHEBI:30616"/>
        <dbReference type="ChEBI" id="CHEBI:83421"/>
        <dbReference type="ChEBI" id="CHEBI:456216"/>
        <dbReference type="EC" id="2.7.11.1"/>
    </reaction>
</comment>
<dbReference type="SUPFAM" id="SSF56112">
    <property type="entry name" value="Protein kinase-like (PK-like)"/>
    <property type="match status" value="1"/>
</dbReference>
<sequence length="658" mass="71979">MDSQEPWSRGITWTHRSRGAGGSHGLTGAVEQRDHMDSQEPWSRGITWTHRSRGAGGSHGLTGAVEQRDHMDSQEPWSRGITWTHRSRGAGGSHGLTGAVEQGDHMDSQEPWSRGITWTHRSRGAEGSHGLTGAVEQADHMGSQEPWSRGITWTHRSRGAEGSHGLTGAVEERDHMDSEMQGIIHNGYSFSQCGGGASCPLNGHVVVWYLPFLTILYCAERDCRGGYHPVKIGDLFNGRYHVIRKLGWGHFSTVWLCWDIQGKGFVAMKVVKSAQHYTETAVDEIKLLRCVNVCMVFEVLGHHLLKWIIKSNYQGLPLPCVKSIIRQTNGHVLLGNGPFSLAGEQEEEEGEEEEEEEDDEDDEDEDDDEEEEPEQQRGCCPSAEAEHSSSDGRCSYSSSYEHFNGEVLWPPNGRHRGSSPRSPDFEAVPPCGADPSNGTEHEGSSLSWDRSRTVSASSTGDQPKAKTRAADLLVNPLDPRNADTLRVKIADLGNACWVHKHFTEDIQTRQYRSIEVLIGAGYSTPADIWSTACMVSQGSRTHSQGSRAAQSQGSRAAQNHIAHIIELLGSIPRHFALSGKYSREFFNRRGRPCSFDEGAEGQTGPGAVRRASQPATHLPQQKGLSGPVPSAGLEAGQPVALPPVLSARQACTVLHAAS</sequence>
<evidence type="ECO:0000256" key="3">
    <source>
        <dbReference type="ARBA" id="ARBA00022679"/>
    </source>
</evidence>
<dbReference type="PROSITE" id="PS50011">
    <property type="entry name" value="PROTEIN_KINASE_DOM"/>
    <property type="match status" value="1"/>
</dbReference>
<name>A0A444V222_ACIRT</name>
<dbReference type="GO" id="GO:0005634">
    <property type="term" value="C:nucleus"/>
    <property type="evidence" value="ECO:0007669"/>
    <property type="project" value="TreeGrafter"/>
</dbReference>
<evidence type="ECO:0000313" key="13">
    <source>
        <dbReference type="Proteomes" id="UP000289886"/>
    </source>
</evidence>
<dbReference type="InterPro" id="IPR000719">
    <property type="entry name" value="Prot_kinase_dom"/>
</dbReference>
<dbReference type="Gene3D" id="1.10.510.10">
    <property type="entry name" value="Transferase(Phosphotransferase) domain 1"/>
    <property type="match status" value="2"/>
</dbReference>
<comment type="catalytic activity">
    <reaction evidence="7">
        <text>L-threonyl-[protein] + ATP = O-phospho-L-threonyl-[protein] + ADP + H(+)</text>
        <dbReference type="Rhea" id="RHEA:46608"/>
        <dbReference type="Rhea" id="RHEA-COMP:11060"/>
        <dbReference type="Rhea" id="RHEA-COMP:11605"/>
        <dbReference type="ChEBI" id="CHEBI:15378"/>
        <dbReference type="ChEBI" id="CHEBI:30013"/>
        <dbReference type="ChEBI" id="CHEBI:30616"/>
        <dbReference type="ChEBI" id="CHEBI:61977"/>
        <dbReference type="ChEBI" id="CHEBI:456216"/>
        <dbReference type="EC" id="2.7.11.1"/>
    </reaction>
</comment>
<feature type="region of interest" description="Disordered" evidence="10">
    <location>
        <begin position="596"/>
        <end position="631"/>
    </location>
</feature>
<keyword evidence="6 9" id="KW-0067">ATP-binding</keyword>
<evidence type="ECO:0000256" key="2">
    <source>
        <dbReference type="ARBA" id="ARBA00022527"/>
    </source>
</evidence>
<protein>
    <recommendedName>
        <fullName evidence="1">non-specific serine/threonine protein kinase</fullName>
        <ecNumber evidence="1">2.7.11.1</ecNumber>
    </recommendedName>
</protein>
<evidence type="ECO:0000256" key="8">
    <source>
        <dbReference type="ARBA" id="ARBA00048679"/>
    </source>
</evidence>
<feature type="compositionally biased region" description="Acidic residues" evidence="10">
    <location>
        <begin position="344"/>
        <end position="373"/>
    </location>
</feature>
<evidence type="ECO:0000259" key="11">
    <source>
        <dbReference type="PROSITE" id="PS50011"/>
    </source>
</evidence>
<comment type="caution">
    <text evidence="12">The sequence shown here is derived from an EMBL/GenBank/DDBJ whole genome shotgun (WGS) entry which is preliminary data.</text>
</comment>
<reference evidence="12 13" key="1">
    <citation type="submission" date="2019-01" db="EMBL/GenBank/DDBJ databases">
        <title>Draft Genome and Complete Hox-Cluster Characterization of the Sterlet Sturgeon (Acipenser ruthenus).</title>
        <authorList>
            <person name="Wei Q."/>
        </authorList>
    </citation>
    <scope>NUCLEOTIDE SEQUENCE [LARGE SCALE GENOMIC DNA]</scope>
    <source>
        <strain evidence="12">WHYD16114868_AA</strain>
        <tissue evidence="12">Blood</tissue>
    </source>
</reference>
<organism evidence="12 13">
    <name type="scientific">Acipenser ruthenus</name>
    <name type="common">Sterlet sturgeon</name>
    <dbReference type="NCBI Taxonomy" id="7906"/>
    <lineage>
        <taxon>Eukaryota</taxon>
        <taxon>Metazoa</taxon>
        <taxon>Chordata</taxon>
        <taxon>Craniata</taxon>
        <taxon>Vertebrata</taxon>
        <taxon>Euteleostomi</taxon>
        <taxon>Actinopterygii</taxon>
        <taxon>Chondrostei</taxon>
        <taxon>Acipenseriformes</taxon>
        <taxon>Acipenseridae</taxon>
        <taxon>Acipenser</taxon>
    </lineage>
</organism>
<gene>
    <name evidence="12" type="ORF">EOD39_18026</name>
</gene>
<dbReference type="Gene3D" id="3.30.200.20">
    <property type="entry name" value="Phosphorylase Kinase, domain 1"/>
    <property type="match status" value="1"/>
</dbReference>
<keyword evidence="5 12" id="KW-0418">Kinase</keyword>
<evidence type="ECO:0000256" key="9">
    <source>
        <dbReference type="PROSITE-ProRule" id="PRU10141"/>
    </source>
</evidence>
<evidence type="ECO:0000256" key="10">
    <source>
        <dbReference type="SAM" id="MobiDB-lite"/>
    </source>
</evidence>
<feature type="domain" description="Protein kinase" evidence="11">
    <location>
        <begin position="240"/>
        <end position="658"/>
    </location>
</feature>
<dbReference type="SMART" id="SM00220">
    <property type="entry name" value="S_TKc"/>
    <property type="match status" value="1"/>
</dbReference>
<dbReference type="InterPro" id="IPR017441">
    <property type="entry name" value="Protein_kinase_ATP_BS"/>
</dbReference>
<feature type="compositionally biased region" description="Polar residues" evidence="10">
    <location>
        <begin position="613"/>
        <end position="623"/>
    </location>
</feature>
<evidence type="ECO:0000256" key="5">
    <source>
        <dbReference type="ARBA" id="ARBA00022777"/>
    </source>
</evidence>
<evidence type="ECO:0000313" key="12">
    <source>
        <dbReference type="EMBL" id="RXM94408.1"/>
    </source>
</evidence>
<evidence type="ECO:0000256" key="6">
    <source>
        <dbReference type="ARBA" id="ARBA00022840"/>
    </source>
</evidence>
<feature type="compositionally biased region" description="Polar residues" evidence="10">
    <location>
        <begin position="444"/>
        <end position="461"/>
    </location>
</feature>
<feature type="binding site" evidence="9">
    <location>
        <position position="269"/>
    </location>
    <ligand>
        <name>ATP</name>
        <dbReference type="ChEBI" id="CHEBI:30616"/>
    </ligand>
</feature>
<keyword evidence="3" id="KW-0808">Transferase</keyword>
<dbReference type="PROSITE" id="PS00107">
    <property type="entry name" value="PROTEIN_KINASE_ATP"/>
    <property type="match status" value="1"/>
</dbReference>
<keyword evidence="13" id="KW-1185">Reference proteome</keyword>
<dbReference type="GO" id="GO:0004674">
    <property type="term" value="F:protein serine/threonine kinase activity"/>
    <property type="evidence" value="ECO:0007669"/>
    <property type="project" value="UniProtKB-KW"/>
</dbReference>
<dbReference type="InterPro" id="IPR051334">
    <property type="entry name" value="SRPK"/>
</dbReference>
<dbReference type="FunFam" id="3.30.200.20:FF:000770">
    <property type="entry name" value="SRSF protein kinase 2"/>
    <property type="match status" value="1"/>
</dbReference>
<feature type="region of interest" description="Disordered" evidence="10">
    <location>
        <begin position="1"/>
        <end position="75"/>
    </location>
</feature>
<feature type="region of interest" description="Disordered" evidence="10">
    <location>
        <begin position="336"/>
        <end position="396"/>
    </location>
</feature>
<dbReference type="PANTHER" id="PTHR47634:SF6">
    <property type="entry name" value="SRSF PROTEIN KINASE 2"/>
    <property type="match status" value="1"/>
</dbReference>
<feature type="region of interest" description="Disordered" evidence="10">
    <location>
        <begin position="409"/>
        <end position="466"/>
    </location>
</feature>
<keyword evidence="4 9" id="KW-0547">Nucleotide-binding</keyword>
<accession>A0A444V222</accession>
<dbReference type="GO" id="GO:0035556">
    <property type="term" value="P:intracellular signal transduction"/>
    <property type="evidence" value="ECO:0007669"/>
    <property type="project" value="TreeGrafter"/>
</dbReference>
<dbReference type="GO" id="GO:0005737">
    <property type="term" value="C:cytoplasm"/>
    <property type="evidence" value="ECO:0007669"/>
    <property type="project" value="TreeGrafter"/>
</dbReference>
<dbReference type="InterPro" id="IPR011009">
    <property type="entry name" value="Kinase-like_dom_sf"/>
</dbReference>
<dbReference type="AlphaFoldDB" id="A0A444V222"/>
<dbReference type="Proteomes" id="UP000289886">
    <property type="component" value="Unassembled WGS sequence"/>
</dbReference>
<dbReference type="PANTHER" id="PTHR47634">
    <property type="entry name" value="PROTEIN KINASE DOMAIN-CONTAINING PROTEIN-RELATED"/>
    <property type="match status" value="1"/>
</dbReference>
<dbReference type="EC" id="2.7.11.1" evidence="1"/>
<dbReference type="FunFam" id="1.10.510.10:FF:000275">
    <property type="entry name" value="SRSF protein kinase 2 isoform X3"/>
    <property type="match status" value="1"/>
</dbReference>
<dbReference type="GO" id="GO:0000245">
    <property type="term" value="P:spliceosomal complex assembly"/>
    <property type="evidence" value="ECO:0007669"/>
    <property type="project" value="TreeGrafter"/>
</dbReference>
<proteinExistence type="predicted"/>